<dbReference type="EMBL" id="JAQJAE010000002">
    <property type="protein sequence ID" value="KAJ5607120.1"/>
    <property type="molecule type" value="Genomic_DNA"/>
</dbReference>
<proteinExistence type="inferred from homology"/>
<dbReference type="FunFam" id="3.40.640.10:FF:000074">
    <property type="entry name" value="Aromatic amino acid aminotransferase"/>
    <property type="match status" value="1"/>
</dbReference>
<dbReference type="Proteomes" id="UP001213799">
    <property type="component" value="Unassembled WGS sequence"/>
</dbReference>
<comment type="similarity">
    <text evidence="3">Belongs to the class-I pyridoxal-phosphate-dependent aminotransferase family.</text>
</comment>
<comment type="subcellular location">
    <subcellularLocation>
        <location evidence="2">Cytoplasm</location>
    </subcellularLocation>
</comment>
<keyword evidence="7" id="KW-0663">Pyridoxal phosphate</keyword>
<feature type="domain" description="Aminotransferase class I/classII large" evidence="11">
    <location>
        <begin position="174"/>
        <end position="514"/>
    </location>
</feature>
<evidence type="ECO:0000256" key="8">
    <source>
        <dbReference type="ARBA" id="ARBA00051993"/>
    </source>
</evidence>
<dbReference type="EC" id="2.6.1.57" evidence="9"/>
<evidence type="ECO:0000256" key="4">
    <source>
        <dbReference type="ARBA" id="ARBA00022490"/>
    </source>
</evidence>
<keyword evidence="13" id="KW-1185">Reference proteome</keyword>
<evidence type="ECO:0000256" key="6">
    <source>
        <dbReference type="ARBA" id="ARBA00022679"/>
    </source>
</evidence>
<dbReference type="PANTHER" id="PTHR42790">
    <property type="entry name" value="AMINOTRANSFERASE"/>
    <property type="match status" value="1"/>
</dbReference>
<dbReference type="GO" id="GO:0009074">
    <property type="term" value="P:aromatic amino acid family catabolic process"/>
    <property type="evidence" value="ECO:0007669"/>
    <property type="project" value="TreeGrafter"/>
</dbReference>
<evidence type="ECO:0000256" key="5">
    <source>
        <dbReference type="ARBA" id="ARBA00022576"/>
    </source>
</evidence>
<reference evidence="12" key="1">
    <citation type="journal article" date="2023" name="IMA Fungus">
        <title>Comparative genomic study of the Penicillium genus elucidates a diverse pangenome and 15 lateral gene transfer events.</title>
        <authorList>
            <person name="Petersen C."/>
            <person name="Sorensen T."/>
            <person name="Nielsen M.R."/>
            <person name="Sondergaard T.E."/>
            <person name="Sorensen J.L."/>
            <person name="Fitzpatrick D.A."/>
            <person name="Frisvad J.C."/>
            <person name="Nielsen K.L."/>
        </authorList>
    </citation>
    <scope>NUCLEOTIDE SEQUENCE</scope>
    <source>
        <strain evidence="12">IBT 12815</strain>
    </source>
</reference>
<evidence type="ECO:0000259" key="11">
    <source>
        <dbReference type="Pfam" id="PF00155"/>
    </source>
</evidence>
<evidence type="ECO:0000256" key="2">
    <source>
        <dbReference type="ARBA" id="ARBA00004496"/>
    </source>
</evidence>
<dbReference type="SUPFAM" id="SSF53383">
    <property type="entry name" value="PLP-dependent transferases"/>
    <property type="match status" value="1"/>
</dbReference>
<evidence type="ECO:0000313" key="13">
    <source>
        <dbReference type="Proteomes" id="UP001213799"/>
    </source>
</evidence>
<evidence type="ECO:0000256" key="10">
    <source>
        <dbReference type="SAM" id="MobiDB-lite"/>
    </source>
</evidence>
<dbReference type="PANTHER" id="PTHR42790:SF21">
    <property type="entry name" value="AROMATIC_AMINOADIPATE AMINOTRANSFERASE 1"/>
    <property type="match status" value="1"/>
</dbReference>
<dbReference type="GO" id="GO:0019878">
    <property type="term" value="P:lysine biosynthetic process via aminoadipic acid"/>
    <property type="evidence" value="ECO:0007669"/>
    <property type="project" value="TreeGrafter"/>
</dbReference>
<dbReference type="GO" id="GO:0008793">
    <property type="term" value="F:aromatic-amino-acid transaminase activity"/>
    <property type="evidence" value="ECO:0007669"/>
    <property type="project" value="TreeGrafter"/>
</dbReference>
<keyword evidence="4" id="KW-0963">Cytoplasm</keyword>
<comment type="caution">
    <text evidence="12">The sequence shown here is derived from an EMBL/GenBank/DDBJ whole genome shotgun (WGS) entry which is preliminary data.</text>
</comment>
<dbReference type="AlphaFoldDB" id="A0AAD6EB19"/>
<dbReference type="GO" id="GO:0030170">
    <property type="term" value="F:pyridoxal phosphate binding"/>
    <property type="evidence" value="ECO:0007669"/>
    <property type="project" value="InterPro"/>
</dbReference>
<dbReference type="GO" id="GO:0006571">
    <property type="term" value="P:tyrosine biosynthetic process"/>
    <property type="evidence" value="ECO:0007669"/>
    <property type="project" value="TreeGrafter"/>
</dbReference>
<evidence type="ECO:0000256" key="1">
    <source>
        <dbReference type="ARBA" id="ARBA00001933"/>
    </source>
</evidence>
<dbReference type="Pfam" id="PF00155">
    <property type="entry name" value="Aminotran_1_2"/>
    <property type="match status" value="1"/>
</dbReference>
<reference evidence="12" key="2">
    <citation type="submission" date="2023-01" db="EMBL/GenBank/DDBJ databases">
        <authorList>
            <person name="Petersen C."/>
        </authorList>
    </citation>
    <scope>NUCLEOTIDE SEQUENCE</scope>
    <source>
        <strain evidence="12">IBT 12815</strain>
    </source>
</reference>
<dbReference type="GO" id="GO:0005737">
    <property type="term" value="C:cytoplasm"/>
    <property type="evidence" value="ECO:0007669"/>
    <property type="project" value="UniProtKB-SubCell"/>
</dbReference>
<dbReference type="InterPro" id="IPR015421">
    <property type="entry name" value="PyrdxlP-dep_Trfase_major"/>
</dbReference>
<gene>
    <name evidence="12" type="ORF">N7537_003739</name>
</gene>
<comment type="cofactor">
    <cofactor evidence="1">
        <name>pyridoxal 5'-phosphate</name>
        <dbReference type="ChEBI" id="CHEBI:597326"/>
    </cofactor>
</comment>
<dbReference type="RefSeq" id="XP_056754545.1">
    <property type="nucleotide sequence ID" value="XM_056894797.1"/>
</dbReference>
<dbReference type="InterPro" id="IPR050859">
    <property type="entry name" value="Class-I_PLP-dep_aminotransf"/>
</dbReference>
<dbReference type="CDD" id="cd00609">
    <property type="entry name" value="AAT_like"/>
    <property type="match status" value="1"/>
</dbReference>
<evidence type="ECO:0000256" key="7">
    <source>
        <dbReference type="ARBA" id="ARBA00022898"/>
    </source>
</evidence>
<feature type="region of interest" description="Disordered" evidence="10">
    <location>
        <begin position="104"/>
        <end position="125"/>
    </location>
</feature>
<keyword evidence="5" id="KW-0032">Aminotransferase</keyword>
<accession>A0AAD6EB19</accession>
<dbReference type="Gene3D" id="3.40.640.10">
    <property type="entry name" value="Type I PLP-dependent aspartate aminotransferase-like (Major domain)"/>
    <property type="match status" value="1"/>
</dbReference>
<organism evidence="12 13">
    <name type="scientific">Penicillium hordei</name>
    <dbReference type="NCBI Taxonomy" id="40994"/>
    <lineage>
        <taxon>Eukaryota</taxon>
        <taxon>Fungi</taxon>
        <taxon>Dikarya</taxon>
        <taxon>Ascomycota</taxon>
        <taxon>Pezizomycotina</taxon>
        <taxon>Eurotiomycetes</taxon>
        <taxon>Eurotiomycetidae</taxon>
        <taxon>Eurotiales</taxon>
        <taxon>Aspergillaceae</taxon>
        <taxon>Penicillium</taxon>
    </lineage>
</organism>
<dbReference type="GO" id="GO:0047536">
    <property type="term" value="F:2-aminoadipate transaminase activity"/>
    <property type="evidence" value="ECO:0007669"/>
    <property type="project" value="TreeGrafter"/>
</dbReference>
<evidence type="ECO:0000256" key="3">
    <source>
        <dbReference type="ARBA" id="ARBA00007441"/>
    </source>
</evidence>
<evidence type="ECO:0000313" key="12">
    <source>
        <dbReference type="EMBL" id="KAJ5607120.1"/>
    </source>
</evidence>
<comment type="catalytic activity">
    <reaction evidence="8">
        <text>an aromatic L-alpha-amino acid + 2-oxoglutarate = an aromatic oxo-acid + L-glutamate</text>
        <dbReference type="Rhea" id="RHEA:17533"/>
        <dbReference type="ChEBI" id="CHEBI:16810"/>
        <dbReference type="ChEBI" id="CHEBI:29985"/>
        <dbReference type="ChEBI" id="CHEBI:73309"/>
        <dbReference type="ChEBI" id="CHEBI:84824"/>
        <dbReference type="EC" id="2.6.1.57"/>
    </reaction>
</comment>
<dbReference type="InterPro" id="IPR004839">
    <property type="entry name" value="Aminotransferase_I/II_large"/>
</dbReference>
<keyword evidence="6" id="KW-0808">Transferase</keyword>
<name>A0AAD6EB19_9EURO</name>
<protein>
    <recommendedName>
        <fullName evidence="9">aromatic-amino-acid transaminase</fullName>
        <ecNumber evidence="9">2.6.1.57</ecNumber>
    </recommendedName>
</protein>
<evidence type="ECO:0000256" key="9">
    <source>
        <dbReference type="ARBA" id="ARBA00067014"/>
    </source>
</evidence>
<feature type="compositionally biased region" description="Polar residues" evidence="10">
    <location>
        <begin position="104"/>
        <end position="120"/>
    </location>
</feature>
<dbReference type="InterPro" id="IPR015424">
    <property type="entry name" value="PyrdxlP-dep_Trfase"/>
</dbReference>
<sequence length="530" mass="59319">MSTRQASSEVDELLNLEPKRKVVDPSQWAVAAPCSSEQFKTRRQQGKPIAREWNHYLSSESMSRTGSTLKSAFKHLKNPSVISLGGGLPLSDYFPFESLSLTISSPEKPNPKNSDSNGANSPLHASKCDISQGRSIYDLSVALNYSQGSGSAQFLRWITEHTEIVHDPPYADWQCTMTVGNTSALDMALRMFTQPGDCVLSDEYTFATAMETAKPMGVKFEGVKMDKEGMRPDSLCQILEGWDRNVHGGSRKPFLLYAIPTGQNPTGATQSLERRRDIYRIAQEHDLIILEDDPYYFLQMNPFSAAETRDSTRLGPQTPAELLKVLVPSYLSIDTDGRVVRMDSFSKVVSPGIRLGWLTAPQQVIEQYKNHTDVSTQGPGGLSQLALFKLLDEHWGHAGYLEWLTHIRNEYTDRRDFMIRACERYLPSVITSWEPAQAGMFQWLAVDWTKHPDANIKSALQIEEEIWLKAISNGALVACGSWFSATGDSTCNEVFYRTTFAAASLDQIEEAVMRFGEALKTCFHLLDTVE</sequence>
<dbReference type="GeneID" id="81585039"/>